<accession>A0A4Y8WRN4</accession>
<dbReference type="AlphaFoldDB" id="A0A4Y8WRN4"/>
<dbReference type="InterPro" id="IPR034804">
    <property type="entry name" value="SQR/QFR_C/D"/>
</dbReference>
<gene>
    <name evidence="1" type="ORF">E4P47_00740</name>
</gene>
<dbReference type="NCBIfam" id="TIGR02046">
    <property type="entry name" value="sdhC_b558_fam"/>
    <property type="match status" value="1"/>
</dbReference>
<comment type="caution">
    <text evidence="1">The sequence shown here is derived from an EMBL/GenBank/DDBJ whole genome shotgun (WGS) entry which is preliminary data.</text>
</comment>
<evidence type="ECO:0000313" key="2">
    <source>
        <dbReference type="Proteomes" id="UP000297225"/>
    </source>
</evidence>
<proteinExistence type="predicted"/>
<dbReference type="OrthoDB" id="9802842at2"/>
<dbReference type="GO" id="GO:0016020">
    <property type="term" value="C:membrane"/>
    <property type="evidence" value="ECO:0007669"/>
    <property type="project" value="InterPro"/>
</dbReference>
<dbReference type="CDD" id="cd03498">
    <property type="entry name" value="SQR_TypeB_2_TM"/>
    <property type="match status" value="1"/>
</dbReference>
<name>A0A4Y8WRN4_9PORP</name>
<dbReference type="RefSeq" id="WP_134849521.1">
    <property type="nucleotide sequence ID" value="NZ_CP197400.1"/>
</dbReference>
<dbReference type="EMBL" id="SPNC01000005">
    <property type="protein sequence ID" value="TFH97249.1"/>
    <property type="molecule type" value="Genomic_DNA"/>
</dbReference>
<dbReference type="SUPFAM" id="SSF81343">
    <property type="entry name" value="Fumarate reductase respiratory complex transmembrane subunits"/>
    <property type="match status" value="1"/>
</dbReference>
<dbReference type="STRING" id="1122973.GCA_000379925_00692"/>
<evidence type="ECO:0000313" key="1">
    <source>
        <dbReference type="EMBL" id="TFH97249.1"/>
    </source>
</evidence>
<keyword evidence="2" id="KW-1185">Reference proteome</keyword>
<sequence>MWLTKSSIGRKVVMSLSGLFLIIFLLFHATMNLVAVFSKSGYDMITGFLGTNAIVQFMVPVLALGVIVHVIYAVMLTLQNQKARGNDKYDKTGKTGVQWASKNMFVLGLIVFFGLAWHLTHFWAKMQLLEWSGVAPENGFELILMQFSNPIVVALYVVWFVAIWYHLTHGFWSAFQTLGWSNTIWYKRLHIVGVVVATIICLMFACTAVAFYLFPETVGTIWTLGQHATEAVATI</sequence>
<reference evidence="1 2" key="1">
    <citation type="submission" date="2019-03" db="EMBL/GenBank/DDBJ databases">
        <title>Porphyromonas levii Isolated from the Uterus of Dairy Cows.</title>
        <authorList>
            <person name="Francis A.M."/>
        </authorList>
    </citation>
    <scope>NUCLEOTIDE SEQUENCE [LARGE SCALE GENOMIC DNA]</scope>
    <source>
        <strain evidence="1 2">AF5678</strain>
    </source>
</reference>
<dbReference type="Proteomes" id="UP000297225">
    <property type="component" value="Unassembled WGS sequence"/>
</dbReference>
<dbReference type="InterPro" id="IPR011138">
    <property type="entry name" value="Cytochrome_b-558"/>
</dbReference>
<dbReference type="Gene3D" id="1.20.1300.10">
    <property type="entry name" value="Fumarate reductase/succinate dehydrogenase, transmembrane subunit"/>
    <property type="match status" value="1"/>
</dbReference>
<protein>
    <submittedName>
        <fullName evidence="1">Succinate dehydrogenase</fullName>
    </submittedName>
</protein>
<organism evidence="1 2">
    <name type="scientific">Porphyromonas levii</name>
    <dbReference type="NCBI Taxonomy" id="28114"/>
    <lineage>
        <taxon>Bacteria</taxon>
        <taxon>Pseudomonadati</taxon>
        <taxon>Bacteroidota</taxon>
        <taxon>Bacteroidia</taxon>
        <taxon>Bacteroidales</taxon>
        <taxon>Porphyromonadaceae</taxon>
        <taxon>Porphyromonas</taxon>
    </lineage>
</organism>